<comment type="caution">
    <text evidence="1">The sequence shown here is derived from an EMBL/GenBank/DDBJ whole genome shotgun (WGS) entry which is preliminary data.</text>
</comment>
<dbReference type="EMBL" id="VSSQ01017195">
    <property type="protein sequence ID" value="MPM59247.1"/>
    <property type="molecule type" value="Genomic_DNA"/>
</dbReference>
<name>A0A645B1G0_9ZZZZ</name>
<gene>
    <name evidence="1" type="ORF">SDC9_106087</name>
</gene>
<proteinExistence type="predicted"/>
<evidence type="ECO:0000313" key="1">
    <source>
        <dbReference type="EMBL" id="MPM59247.1"/>
    </source>
</evidence>
<sequence>MANIIIKSDDRQARSDKVLRDFGHDPRTAGPEAREQAAHIAETCHESLKKAGLEK</sequence>
<protein>
    <submittedName>
        <fullName evidence="1">Uncharacterized protein</fullName>
    </submittedName>
</protein>
<reference evidence="1" key="1">
    <citation type="submission" date="2019-08" db="EMBL/GenBank/DDBJ databases">
        <authorList>
            <person name="Kucharzyk K."/>
            <person name="Murdoch R.W."/>
            <person name="Higgins S."/>
            <person name="Loffler F."/>
        </authorList>
    </citation>
    <scope>NUCLEOTIDE SEQUENCE</scope>
</reference>
<dbReference type="AlphaFoldDB" id="A0A645B1G0"/>
<organism evidence="1">
    <name type="scientific">bioreactor metagenome</name>
    <dbReference type="NCBI Taxonomy" id="1076179"/>
    <lineage>
        <taxon>unclassified sequences</taxon>
        <taxon>metagenomes</taxon>
        <taxon>ecological metagenomes</taxon>
    </lineage>
</organism>
<accession>A0A645B1G0</accession>